<dbReference type="PROSITE" id="PS50110">
    <property type="entry name" value="RESPONSE_REGULATORY"/>
    <property type="match status" value="1"/>
</dbReference>
<dbReference type="InterPro" id="IPR011006">
    <property type="entry name" value="CheY-like_superfamily"/>
</dbReference>
<feature type="domain" description="Response regulatory" evidence="3">
    <location>
        <begin position="4"/>
        <end position="119"/>
    </location>
</feature>
<dbReference type="SUPFAM" id="SSF52172">
    <property type="entry name" value="CheY-like"/>
    <property type="match status" value="1"/>
</dbReference>
<dbReference type="AlphaFoldDB" id="A0A2H9VR81"/>
<gene>
    <name evidence="4" type="ORF">CLV57_0317</name>
</gene>
<dbReference type="InterPro" id="IPR050595">
    <property type="entry name" value="Bact_response_regulator"/>
</dbReference>
<evidence type="ECO:0000259" key="3">
    <source>
        <dbReference type="PROSITE" id="PS50110"/>
    </source>
</evidence>
<dbReference type="RefSeq" id="WP_100339612.1">
    <property type="nucleotide sequence ID" value="NZ_PGFJ01000001.1"/>
</dbReference>
<proteinExistence type="predicted"/>
<evidence type="ECO:0000256" key="1">
    <source>
        <dbReference type="ARBA" id="ARBA00022553"/>
    </source>
</evidence>
<dbReference type="Proteomes" id="UP000242687">
    <property type="component" value="Unassembled WGS sequence"/>
</dbReference>
<dbReference type="InterPro" id="IPR001789">
    <property type="entry name" value="Sig_transdc_resp-reg_receiver"/>
</dbReference>
<dbReference type="OrthoDB" id="710898at2"/>
<evidence type="ECO:0000256" key="2">
    <source>
        <dbReference type="PROSITE-ProRule" id="PRU00169"/>
    </source>
</evidence>
<accession>A0A2H9VR81</accession>
<feature type="modified residue" description="4-aspartylphosphate" evidence="2">
    <location>
        <position position="52"/>
    </location>
</feature>
<organism evidence="4 5">
    <name type="scientific">Mucilaginibacter auburnensis</name>
    <dbReference type="NCBI Taxonomy" id="1457233"/>
    <lineage>
        <taxon>Bacteria</taxon>
        <taxon>Pseudomonadati</taxon>
        <taxon>Bacteroidota</taxon>
        <taxon>Sphingobacteriia</taxon>
        <taxon>Sphingobacteriales</taxon>
        <taxon>Sphingobacteriaceae</taxon>
        <taxon>Mucilaginibacter</taxon>
    </lineage>
</organism>
<reference evidence="4 5" key="1">
    <citation type="submission" date="2017-11" db="EMBL/GenBank/DDBJ databases">
        <title>Genomic Encyclopedia of Archaeal and Bacterial Type Strains, Phase II (KMG-II): From Individual Species to Whole Genera.</title>
        <authorList>
            <person name="Goeker M."/>
        </authorList>
    </citation>
    <scope>NUCLEOTIDE SEQUENCE [LARGE SCALE GENOMIC DNA]</scope>
    <source>
        <strain evidence="4 5">DSM 28175</strain>
    </source>
</reference>
<protein>
    <submittedName>
        <fullName evidence="4">Response regulator receiver domain-containing protein</fullName>
    </submittedName>
</protein>
<sequence>MAKRILVIDDNEDILELVRMIFQEEGYDVIISNTSETAEHILFLGLDLIVLDVRLENPYKTGADICREFKTQHPEVKTPVILLSAEPDLHLVASSCGADGYLSKPFDVDALLNYVAALVA</sequence>
<dbReference type="PANTHER" id="PTHR44591:SF3">
    <property type="entry name" value="RESPONSE REGULATORY DOMAIN-CONTAINING PROTEIN"/>
    <property type="match status" value="1"/>
</dbReference>
<dbReference type="PANTHER" id="PTHR44591">
    <property type="entry name" value="STRESS RESPONSE REGULATOR PROTEIN 1"/>
    <property type="match status" value="1"/>
</dbReference>
<dbReference type="EMBL" id="PGFJ01000001">
    <property type="protein sequence ID" value="PJJ83337.1"/>
    <property type="molecule type" value="Genomic_DNA"/>
</dbReference>
<comment type="caution">
    <text evidence="4">The sequence shown here is derived from an EMBL/GenBank/DDBJ whole genome shotgun (WGS) entry which is preliminary data.</text>
</comment>
<evidence type="ECO:0000313" key="4">
    <source>
        <dbReference type="EMBL" id="PJJ83337.1"/>
    </source>
</evidence>
<dbReference type="Pfam" id="PF00072">
    <property type="entry name" value="Response_reg"/>
    <property type="match status" value="1"/>
</dbReference>
<evidence type="ECO:0000313" key="5">
    <source>
        <dbReference type="Proteomes" id="UP000242687"/>
    </source>
</evidence>
<dbReference type="GO" id="GO:0000160">
    <property type="term" value="P:phosphorelay signal transduction system"/>
    <property type="evidence" value="ECO:0007669"/>
    <property type="project" value="InterPro"/>
</dbReference>
<keyword evidence="1 2" id="KW-0597">Phosphoprotein</keyword>
<dbReference type="Gene3D" id="3.40.50.2300">
    <property type="match status" value="1"/>
</dbReference>
<name>A0A2H9VR81_9SPHI</name>
<dbReference type="SMART" id="SM00448">
    <property type="entry name" value="REC"/>
    <property type="match status" value="1"/>
</dbReference>
<keyword evidence="5" id="KW-1185">Reference proteome</keyword>